<comment type="caution">
    <text evidence="1">The sequence shown here is derived from an EMBL/GenBank/DDBJ whole genome shotgun (WGS) entry which is preliminary data.</text>
</comment>
<dbReference type="Proteomes" id="UP000241868">
    <property type="component" value="Unassembled WGS sequence"/>
</dbReference>
<organism evidence="1 2">
    <name type="scientific">Neisseria iguanae</name>
    <dbReference type="NCBI Taxonomy" id="90242"/>
    <lineage>
        <taxon>Bacteria</taxon>
        <taxon>Pseudomonadati</taxon>
        <taxon>Pseudomonadota</taxon>
        <taxon>Betaproteobacteria</taxon>
        <taxon>Neisseriales</taxon>
        <taxon>Neisseriaceae</taxon>
        <taxon>Neisseria</taxon>
    </lineage>
</organism>
<evidence type="ECO:0000313" key="2">
    <source>
        <dbReference type="Proteomes" id="UP000241868"/>
    </source>
</evidence>
<reference evidence="1 2" key="1">
    <citation type="submission" date="2018-03" db="EMBL/GenBank/DDBJ databases">
        <title>Neisseria weixii sp. nov., isolated from the intestinal contents of Tibetan Plateau pika (Ochotona curzoniae) in Yushu, Qinghai Province, China.</title>
        <authorList>
            <person name="Gui Z."/>
        </authorList>
    </citation>
    <scope>NUCLEOTIDE SEQUENCE [LARGE SCALE GENOMIC DNA]</scope>
    <source>
        <strain evidence="1 2">ATCC 51483</strain>
    </source>
</reference>
<protein>
    <submittedName>
        <fullName evidence="1">Uncharacterized protein</fullName>
    </submittedName>
</protein>
<dbReference type="AlphaFoldDB" id="A0A2P7TZD8"/>
<keyword evidence="2" id="KW-1185">Reference proteome</keyword>
<proteinExistence type="predicted"/>
<gene>
    <name evidence="1" type="ORF">C7N83_08390</name>
</gene>
<dbReference type="EMBL" id="PXYY01000050">
    <property type="protein sequence ID" value="PSJ80094.1"/>
    <property type="molecule type" value="Genomic_DNA"/>
</dbReference>
<sequence length="73" mass="7642">MSLTPVHKVLEIGASGNSIAFGILKRNGVVCTGIAPNAPTAPLIKVIRGHIIYVDGEIDTGGRKPYDNLVNMG</sequence>
<accession>A0A2P7TZD8</accession>
<name>A0A2P7TZD8_9NEIS</name>
<evidence type="ECO:0000313" key="1">
    <source>
        <dbReference type="EMBL" id="PSJ80094.1"/>
    </source>
</evidence>